<feature type="non-terminal residue" evidence="1">
    <location>
        <position position="1"/>
    </location>
</feature>
<dbReference type="AlphaFoldDB" id="A0A2G8JFL4"/>
<dbReference type="InterPro" id="IPR027417">
    <property type="entry name" value="P-loop_NTPase"/>
</dbReference>
<feature type="non-terminal residue" evidence="1">
    <location>
        <position position="51"/>
    </location>
</feature>
<protein>
    <submittedName>
        <fullName evidence="1">Uncharacterized protein</fullName>
    </submittedName>
</protein>
<dbReference type="Proteomes" id="UP000230750">
    <property type="component" value="Unassembled WGS sequence"/>
</dbReference>
<organism evidence="1 2">
    <name type="scientific">Stichopus japonicus</name>
    <name type="common">Sea cucumber</name>
    <dbReference type="NCBI Taxonomy" id="307972"/>
    <lineage>
        <taxon>Eukaryota</taxon>
        <taxon>Metazoa</taxon>
        <taxon>Echinodermata</taxon>
        <taxon>Eleutherozoa</taxon>
        <taxon>Echinozoa</taxon>
        <taxon>Holothuroidea</taxon>
        <taxon>Aspidochirotacea</taxon>
        <taxon>Aspidochirotida</taxon>
        <taxon>Stichopodidae</taxon>
        <taxon>Apostichopus</taxon>
    </lineage>
</organism>
<accession>A0A2G8JFL4</accession>
<evidence type="ECO:0000313" key="1">
    <source>
        <dbReference type="EMBL" id="PIK34523.1"/>
    </source>
</evidence>
<gene>
    <name evidence="1" type="ORF">BSL78_28648</name>
</gene>
<sequence>THEALSISKSNFESYLVVGLTEEFRSFIQLIEILLPDVYGGILANYDQNVE</sequence>
<comment type="caution">
    <text evidence="1">The sequence shown here is derived from an EMBL/GenBank/DDBJ whole genome shotgun (WGS) entry which is preliminary data.</text>
</comment>
<reference evidence="1 2" key="1">
    <citation type="journal article" date="2017" name="PLoS Biol.">
        <title>The sea cucumber genome provides insights into morphological evolution and visceral regeneration.</title>
        <authorList>
            <person name="Zhang X."/>
            <person name="Sun L."/>
            <person name="Yuan J."/>
            <person name="Sun Y."/>
            <person name="Gao Y."/>
            <person name="Zhang L."/>
            <person name="Li S."/>
            <person name="Dai H."/>
            <person name="Hamel J.F."/>
            <person name="Liu C."/>
            <person name="Yu Y."/>
            <person name="Liu S."/>
            <person name="Lin W."/>
            <person name="Guo K."/>
            <person name="Jin S."/>
            <person name="Xu P."/>
            <person name="Storey K.B."/>
            <person name="Huan P."/>
            <person name="Zhang T."/>
            <person name="Zhou Y."/>
            <person name="Zhang J."/>
            <person name="Lin C."/>
            <person name="Li X."/>
            <person name="Xing L."/>
            <person name="Huo D."/>
            <person name="Sun M."/>
            <person name="Wang L."/>
            <person name="Mercier A."/>
            <person name="Li F."/>
            <person name="Yang H."/>
            <person name="Xiang J."/>
        </authorList>
    </citation>
    <scope>NUCLEOTIDE SEQUENCE [LARGE SCALE GENOMIC DNA]</scope>
    <source>
        <strain evidence="1">Shaxun</strain>
        <tissue evidence="1">Muscle</tissue>
    </source>
</reference>
<keyword evidence="2" id="KW-1185">Reference proteome</keyword>
<dbReference type="OrthoDB" id="10019582at2759"/>
<evidence type="ECO:0000313" key="2">
    <source>
        <dbReference type="Proteomes" id="UP000230750"/>
    </source>
</evidence>
<proteinExistence type="predicted"/>
<dbReference type="Gene3D" id="3.40.50.300">
    <property type="entry name" value="P-loop containing nucleotide triphosphate hydrolases"/>
    <property type="match status" value="1"/>
</dbReference>
<name>A0A2G8JFL4_STIJA</name>
<dbReference type="EMBL" id="MRZV01002149">
    <property type="protein sequence ID" value="PIK34523.1"/>
    <property type="molecule type" value="Genomic_DNA"/>
</dbReference>